<proteinExistence type="predicted"/>
<protein>
    <submittedName>
        <fullName evidence="1">Pilus assembly protein</fullName>
    </submittedName>
</protein>
<comment type="caution">
    <text evidence="1">The sequence shown here is derived from an EMBL/GenBank/DDBJ whole genome shotgun (WGS) entry which is preliminary data.</text>
</comment>
<evidence type="ECO:0000313" key="2">
    <source>
        <dbReference type="Proteomes" id="UP000304953"/>
    </source>
</evidence>
<name>A0AC61RWL4_9FIRM</name>
<accession>A0AC61RWL4</accession>
<dbReference type="EMBL" id="SRYA01000020">
    <property type="protein sequence ID" value="TGY96077.1"/>
    <property type="molecule type" value="Genomic_DNA"/>
</dbReference>
<keyword evidence="2" id="KW-1185">Reference proteome</keyword>
<gene>
    <name evidence="1" type="ORF">E5329_11435</name>
</gene>
<sequence>MPWITGKDNEKNSLRQNSKIEKSYGDSPPKALSHVLLSGSLTVEAALAFPIFLFAVVMILYLFRMMQVQYIVGNSLDQAVEETVLLKGISQKEAENLAKARFYKKLAVQKCPMSSIEWGVAGFSWKSGKENAAFIDLLVSYRMGFPLSFFGRRSIALSNGCRMHRWIGGQDDAADREGKEWVYLTPTQNVYHVSRNCSHLKLSVQSASISEWIRKKYDPCGHCVRHKKPCGIVYITSEGGCYHLKIDCSGLKRTIYMVWKEQVGNKKACSRCGGK</sequence>
<dbReference type="Proteomes" id="UP000304953">
    <property type="component" value="Unassembled WGS sequence"/>
</dbReference>
<evidence type="ECO:0000313" key="1">
    <source>
        <dbReference type="EMBL" id="TGY96077.1"/>
    </source>
</evidence>
<reference evidence="1" key="1">
    <citation type="submission" date="2019-04" db="EMBL/GenBank/DDBJ databases">
        <title>Microbes associate with the intestines of laboratory mice.</title>
        <authorList>
            <person name="Navarre W."/>
            <person name="Wong E."/>
            <person name="Huang K."/>
            <person name="Tropini C."/>
            <person name="Ng K."/>
            <person name="Yu B."/>
        </authorList>
    </citation>
    <scope>NUCLEOTIDE SEQUENCE</scope>
    <source>
        <strain evidence="1">NM01_1-7b</strain>
    </source>
</reference>
<organism evidence="1 2">
    <name type="scientific">Petralouisia muris</name>
    <dbReference type="NCBI Taxonomy" id="3032872"/>
    <lineage>
        <taxon>Bacteria</taxon>
        <taxon>Bacillati</taxon>
        <taxon>Bacillota</taxon>
        <taxon>Clostridia</taxon>
        <taxon>Lachnospirales</taxon>
        <taxon>Lachnospiraceae</taxon>
        <taxon>Petralouisia</taxon>
    </lineage>
</organism>